<dbReference type="InParanoid" id="A0A067RIR5"/>
<protein>
    <submittedName>
        <fullName evidence="1">Uncharacterized protein</fullName>
    </submittedName>
</protein>
<sequence length="108" mass="12367">MKTHEKQRQAEVSIHLPSVLSTKFPLSGITVKGGKPRGTPYEHVIPNVTCNKRLRQDRKKIFETREFTNESHTTWPKPTNNLKMPETLPLVALPVFELSRNRSHPTNA</sequence>
<name>A0A067RIR5_ZOONE</name>
<reference evidence="1 2" key="1">
    <citation type="journal article" date="2014" name="Nat. Commun.">
        <title>Molecular traces of alternative social organization in a termite genome.</title>
        <authorList>
            <person name="Terrapon N."/>
            <person name="Li C."/>
            <person name="Robertson H.M."/>
            <person name="Ji L."/>
            <person name="Meng X."/>
            <person name="Booth W."/>
            <person name="Chen Z."/>
            <person name="Childers C.P."/>
            <person name="Glastad K.M."/>
            <person name="Gokhale K."/>
            <person name="Gowin J."/>
            <person name="Gronenberg W."/>
            <person name="Hermansen R.A."/>
            <person name="Hu H."/>
            <person name="Hunt B.G."/>
            <person name="Huylmans A.K."/>
            <person name="Khalil S.M."/>
            <person name="Mitchell R.D."/>
            <person name="Munoz-Torres M.C."/>
            <person name="Mustard J.A."/>
            <person name="Pan H."/>
            <person name="Reese J.T."/>
            <person name="Scharf M.E."/>
            <person name="Sun F."/>
            <person name="Vogel H."/>
            <person name="Xiao J."/>
            <person name="Yang W."/>
            <person name="Yang Z."/>
            <person name="Yang Z."/>
            <person name="Zhou J."/>
            <person name="Zhu J."/>
            <person name="Brent C.S."/>
            <person name="Elsik C.G."/>
            <person name="Goodisman M.A."/>
            <person name="Liberles D.A."/>
            <person name="Roe R.M."/>
            <person name="Vargo E.L."/>
            <person name="Vilcinskas A."/>
            <person name="Wang J."/>
            <person name="Bornberg-Bauer E."/>
            <person name="Korb J."/>
            <person name="Zhang G."/>
            <person name="Liebig J."/>
        </authorList>
    </citation>
    <scope>NUCLEOTIDE SEQUENCE [LARGE SCALE GENOMIC DNA]</scope>
    <source>
        <tissue evidence="1">Whole organism</tissue>
    </source>
</reference>
<evidence type="ECO:0000313" key="2">
    <source>
        <dbReference type="Proteomes" id="UP000027135"/>
    </source>
</evidence>
<accession>A0A067RIR5</accession>
<gene>
    <name evidence="1" type="ORF">L798_14785</name>
</gene>
<dbReference type="EMBL" id="KK852482">
    <property type="protein sequence ID" value="KDR22928.1"/>
    <property type="molecule type" value="Genomic_DNA"/>
</dbReference>
<evidence type="ECO:0000313" key="1">
    <source>
        <dbReference type="EMBL" id="KDR22928.1"/>
    </source>
</evidence>
<proteinExistence type="predicted"/>
<dbReference type="Proteomes" id="UP000027135">
    <property type="component" value="Unassembled WGS sequence"/>
</dbReference>
<organism evidence="1 2">
    <name type="scientific">Zootermopsis nevadensis</name>
    <name type="common">Dampwood termite</name>
    <dbReference type="NCBI Taxonomy" id="136037"/>
    <lineage>
        <taxon>Eukaryota</taxon>
        <taxon>Metazoa</taxon>
        <taxon>Ecdysozoa</taxon>
        <taxon>Arthropoda</taxon>
        <taxon>Hexapoda</taxon>
        <taxon>Insecta</taxon>
        <taxon>Pterygota</taxon>
        <taxon>Neoptera</taxon>
        <taxon>Polyneoptera</taxon>
        <taxon>Dictyoptera</taxon>
        <taxon>Blattodea</taxon>
        <taxon>Blattoidea</taxon>
        <taxon>Termitoidae</taxon>
        <taxon>Termopsidae</taxon>
        <taxon>Zootermopsis</taxon>
    </lineage>
</organism>
<dbReference type="AlphaFoldDB" id="A0A067RIR5"/>
<keyword evidence="2" id="KW-1185">Reference proteome</keyword>